<evidence type="ECO:0000313" key="3">
    <source>
        <dbReference type="Proteomes" id="UP000318081"/>
    </source>
</evidence>
<name>A0ABX5XS47_9BACT</name>
<dbReference type="EMBL" id="CP036432">
    <property type="protein sequence ID" value="QDV84656.1"/>
    <property type="molecule type" value="Genomic_DNA"/>
</dbReference>
<evidence type="ECO:0008006" key="4">
    <source>
        <dbReference type="Google" id="ProtNLM"/>
    </source>
</evidence>
<organism evidence="2 3">
    <name type="scientific">Stieleria magnilauensis</name>
    <dbReference type="NCBI Taxonomy" id="2527963"/>
    <lineage>
        <taxon>Bacteria</taxon>
        <taxon>Pseudomonadati</taxon>
        <taxon>Planctomycetota</taxon>
        <taxon>Planctomycetia</taxon>
        <taxon>Pirellulales</taxon>
        <taxon>Pirellulaceae</taxon>
        <taxon>Stieleria</taxon>
    </lineage>
</organism>
<evidence type="ECO:0000256" key="1">
    <source>
        <dbReference type="SAM" id="SignalP"/>
    </source>
</evidence>
<keyword evidence="3" id="KW-1185">Reference proteome</keyword>
<dbReference type="Proteomes" id="UP000318081">
    <property type="component" value="Chromosome"/>
</dbReference>
<reference evidence="2 3" key="1">
    <citation type="submission" date="2019-02" db="EMBL/GenBank/DDBJ databases">
        <title>Deep-cultivation of Planctomycetes and their phenomic and genomic characterization uncovers novel biology.</title>
        <authorList>
            <person name="Wiegand S."/>
            <person name="Jogler M."/>
            <person name="Boedeker C."/>
            <person name="Pinto D."/>
            <person name="Vollmers J."/>
            <person name="Rivas-Marin E."/>
            <person name="Kohn T."/>
            <person name="Peeters S.H."/>
            <person name="Heuer A."/>
            <person name="Rast P."/>
            <person name="Oberbeckmann S."/>
            <person name="Bunk B."/>
            <person name="Jeske O."/>
            <person name="Meyerdierks A."/>
            <person name="Storesund J.E."/>
            <person name="Kallscheuer N."/>
            <person name="Luecker S."/>
            <person name="Lage O.M."/>
            <person name="Pohl T."/>
            <person name="Merkel B.J."/>
            <person name="Hornburger P."/>
            <person name="Mueller R.-W."/>
            <person name="Bruemmer F."/>
            <person name="Labrenz M."/>
            <person name="Spormann A.M."/>
            <person name="Op den Camp H."/>
            <person name="Overmann J."/>
            <person name="Amann R."/>
            <person name="Jetten M.S.M."/>
            <person name="Mascher T."/>
            <person name="Medema M.H."/>
            <person name="Devos D.P."/>
            <person name="Kaster A.-K."/>
            <person name="Ovreas L."/>
            <person name="Rohde M."/>
            <person name="Galperin M.Y."/>
            <person name="Jogler C."/>
        </authorList>
    </citation>
    <scope>NUCLEOTIDE SEQUENCE [LARGE SCALE GENOMIC DNA]</scope>
    <source>
        <strain evidence="2 3">TBK1r</strain>
    </source>
</reference>
<feature type="chain" id="PRO_5045304293" description="Secreted protein" evidence="1">
    <location>
        <begin position="20"/>
        <end position="59"/>
    </location>
</feature>
<feature type="signal peptide" evidence="1">
    <location>
        <begin position="1"/>
        <end position="19"/>
    </location>
</feature>
<proteinExistence type="predicted"/>
<sequence length="59" mass="6175">MRKYFFTLICISCLIPAVGCGGSGDTAIVGPPETEATSDVPVEGMSEEEYAKAMQQSAS</sequence>
<gene>
    <name evidence="2" type="ORF">TBK1r_36080</name>
</gene>
<keyword evidence="1" id="KW-0732">Signal</keyword>
<accession>A0ABX5XS47</accession>
<dbReference type="RefSeq" id="WP_145213184.1">
    <property type="nucleotide sequence ID" value="NZ_CP036432.1"/>
</dbReference>
<protein>
    <recommendedName>
        <fullName evidence="4">Secreted protein</fullName>
    </recommendedName>
</protein>
<evidence type="ECO:0000313" key="2">
    <source>
        <dbReference type="EMBL" id="QDV84656.1"/>
    </source>
</evidence>